<keyword evidence="5" id="KW-0472">Membrane</keyword>
<gene>
    <name evidence="7" type="ORF">F2S36_13490</name>
</gene>
<dbReference type="PANTHER" id="PTHR46730">
    <property type="entry name" value="POLYCYSTIN-1"/>
    <property type="match status" value="1"/>
</dbReference>
<dbReference type="AlphaFoldDB" id="A0A9P3ZGM1"/>
<sequence length="604" mass="67823">MRKILLFTICSLAVLSSCNKNDLVEEDQPMAPEITLDSETGIYTVKVGRALTIAPTVRYAENALFSWTSDGKLLSTEPMLTYTWDEAAEVYVTFTVQNENGKAEEELKVEVLEMAPPVISLALPSKGLKVLQNTDYVFTPDIQNSDLEGFRCEWLREGEVVAEGVTYTFNEAELGTYMVVCRASNVDGEATKEIPVEVVDELPYEVFFPTQSVFRTSTDRYAYIGTPIFLEPQLEYFDNPQFEWSVDGETVPDAAERMFRYTPTEAGEHIVRVTVREAKQRAERLTRNITRAETVLSAEVKVTCFDAAQEDRYRPATGGNSPLWNKVYEYTPAPGQFVGEMKTGGFDGTETTQEAAVAYAERRLKEKIWVSLGAFGGYIVVGFDHSIPKRATAEGEYDFTIQGNAFDGSSEPGIVWVMQDINGNGEPDDEWYELRGSDTGKEGTIQNYAVTYYRPAGRQMDVQWTDSEGKSGCIDYLITYHQQDYYYPAWVREDTYTLYGTRLAPNNVQDPETGYWENKTYDWGYADNFSPKDNLGGDVVDGSGQTNGFRISNAMHRDGTPADLQYVDFIKVQTGVQVKSGWLGEVSTEVFSFTDLSIATDNEK</sequence>
<evidence type="ECO:0000256" key="2">
    <source>
        <dbReference type="ARBA" id="ARBA00022692"/>
    </source>
</evidence>
<keyword evidence="4" id="KW-1133">Transmembrane helix</keyword>
<keyword evidence="3" id="KW-0677">Repeat</keyword>
<dbReference type="RefSeq" id="WP_055202756.1">
    <property type="nucleotide sequence ID" value="NZ_JADMQE010000003.1"/>
</dbReference>
<comment type="caution">
    <text evidence="7">The sequence shown here is derived from an EMBL/GenBank/DDBJ whole genome shotgun (WGS) entry which is preliminary data.</text>
</comment>
<proteinExistence type="predicted"/>
<dbReference type="GO" id="GO:0005261">
    <property type="term" value="F:monoatomic cation channel activity"/>
    <property type="evidence" value="ECO:0007669"/>
    <property type="project" value="TreeGrafter"/>
</dbReference>
<dbReference type="PANTHER" id="PTHR46730:SF1">
    <property type="entry name" value="PLAT DOMAIN-CONTAINING PROTEIN"/>
    <property type="match status" value="1"/>
</dbReference>
<dbReference type="Proteomes" id="UP000323119">
    <property type="component" value="Unassembled WGS sequence"/>
</dbReference>
<organism evidence="7 8">
    <name type="scientific">Alistipes onderdonkii</name>
    <dbReference type="NCBI Taxonomy" id="328813"/>
    <lineage>
        <taxon>Bacteria</taxon>
        <taxon>Pseudomonadati</taxon>
        <taxon>Bacteroidota</taxon>
        <taxon>Bacteroidia</taxon>
        <taxon>Bacteroidales</taxon>
        <taxon>Rikenellaceae</taxon>
        <taxon>Alistipes</taxon>
    </lineage>
</organism>
<comment type="subcellular location">
    <subcellularLocation>
        <location evidence="1">Membrane</location>
    </subcellularLocation>
</comment>
<evidence type="ECO:0000256" key="1">
    <source>
        <dbReference type="ARBA" id="ARBA00004370"/>
    </source>
</evidence>
<feature type="domain" description="Bacteroidetes PKD-like" evidence="6">
    <location>
        <begin position="32"/>
        <end position="98"/>
    </location>
</feature>
<evidence type="ECO:0000256" key="4">
    <source>
        <dbReference type="ARBA" id="ARBA00022989"/>
    </source>
</evidence>
<feature type="domain" description="Bacteroidetes PKD-like" evidence="6">
    <location>
        <begin position="116"/>
        <end position="185"/>
    </location>
</feature>
<dbReference type="EMBL" id="VVUY01000015">
    <property type="protein sequence ID" value="KAA2558135.1"/>
    <property type="molecule type" value="Genomic_DNA"/>
</dbReference>
<protein>
    <submittedName>
        <fullName evidence="7">Cell surface protein</fullName>
    </submittedName>
</protein>
<dbReference type="PROSITE" id="PS51257">
    <property type="entry name" value="PROKAR_LIPOPROTEIN"/>
    <property type="match status" value="1"/>
</dbReference>
<name>A0A9P3ZGM1_9BACT</name>
<evidence type="ECO:0000256" key="3">
    <source>
        <dbReference type="ARBA" id="ARBA00022737"/>
    </source>
</evidence>
<evidence type="ECO:0000256" key="5">
    <source>
        <dbReference type="ARBA" id="ARBA00023136"/>
    </source>
</evidence>
<accession>A0A9P3ZGM1</accession>
<evidence type="ECO:0000313" key="8">
    <source>
        <dbReference type="Proteomes" id="UP000323119"/>
    </source>
</evidence>
<dbReference type="GO" id="GO:0006816">
    <property type="term" value="P:calcium ion transport"/>
    <property type="evidence" value="ECO:0007669"/>
    <property type="project" value="TreeGrafter"/>
</dbReference>
<keyword evidence="2" id="KW-0812">Transmembrane</keyword>
<dbReference type="GO" id="GO:0005886">
    <property type="term" value="C:plasma membrane"/>
    <property type="evidence" value="ECO:0007669"/>
    <property type="project" value="TreeGrafter"/>
</dbReference>
<evidence type="ECO:0000313" key="7">
    <source>
        <dbReference type="EMBL" id="KAA2558135.1"/>
    </source>
</evidence>
<dbReference type="Pfam" id="PF16820">
    <property type="entry name" value="PKD_3"/>
    <property type="match status" value="2"/>
</dbReference>
<reference evidence="7 8" key="1">
    <citation type="journal article" date="2019" name="Nat. Med.">
        <title>A library of human gut bacterial isolates paired with longitudinal multiomics data enables mechanistic microbiome research.</title>
        <authorList>
            <person name="Poyet M."/>
            <person name="Groussin M."/>
            <person name="Gibbons S.M."/>
            <person name="Avila-Pacheco J."/>
            <person name="Jiang X."/>
            <person name="Kearney S.M."/>
            <person name="Perrotta A.R."/>
            <person name="Berdy B."/>
            <person name="Zhao S."/>
            <person name="Lieberman T.D."/>
            <person name="Swanson P.K."/>
            <person name="Smith M."/>
            <person name="Roesemann S."/>
            <person name="Alexander J.E."/>
            <person name="Rich S.A."/>
            <person name="Livny J."/>
            <person name="Vlamakis H."/>
            <person name="Clish C."/>
            <person name="Bullock K."/>
            <person name="Deik A."/>
            <person name="Scott J."/>
            <person name="Pierce K.A."/>
            <person name="Xavier R.J."/>
            <person name="Alm E.J."/>
        </authorList>
    </citation>
    <scope>NUCLEOTIDE SEQUENCE [LARGE SCALE GENOMIC DNA]</scope>
    <source>
        <strain evidence="7 8">BIOML-A204</strain>
    </source>
</reference>
<dbReference type="InterPro" id="IPR041696">
    <property type="entry name" value="PKD_3"/>
</dbReference>
<evidence type="ECO:0000259" key="6">
    <source>
        <dbReference type="Pfam" id="PF16820"/>
    </source>
</evidence>